<gene>
    <name evidence="1" type="ORF">KTAU_17320</name>
</gene>
<evidence type="ECO:0000313" key="1">
    <source>
        <dbReference type="EMBL" id="GER83095.1"/>
    </source>
</evidence>
<dbReference type="Proteomes" id="UP000334820">
    <property type="component" value="Unassembled WGS sequence"/>
</dbReference>
<evidence type="ECO:0008006" key="3">
    <source>
        <dbReference type="Google" id="ProtNLM"/>
    </source>
</evidence>
<dbReference type="EMBL" id="BKZV01000002">
    <property type="protein sequence ID" value="GER83095.1"/>
    <property type="molecule type" value="Genomic_DNA"/>
</dbReference>
<comment type="caution">
    <text evidence="1">The sequence shown here is derived from an EMBL/GenBank/DDBJ whole genome shotgun (WGS) entry which is preliminary data.</text>
</comment>
<proteinExistence type="predicted"/>
<evidence type="ECO:0000313" key="2">
    <source>
        <dbReference type="Proteomes" id="UP000334820"/>
    </source>
</evidence>
<accession>A0A5J4K6D4</accession>
<keyword evidence="2" id="KW-1185">Reference proteome</keyword>
<dbReference type="RefSeq" id="WP_151727905.1">
    <property type="nucleotide sequence ID" value="NZ_BKZV01000002.1"/>
</dbReference>
<reference evidence="1 2" key="1">
    <citation type="journal article" date="2019" name="Int. J. Syst. Evol. Microbiol.">
        <title>Thermogemmatispora aurantia sp. nov. and Thermogemmatispora argillosa sp. nov., within the class Ktedonobacteria, and emended description of the genus Thermogemmatispora.</title>
        <authorList>
            <person name="Zheng Y."/>
            <person name="Wang C.M."/>
            <person name="Sakai Y."/>
            <person name="Abe K."/>
            <person name="Yokota A."/>
            <person name="Yabe S."/>
        </authorList>
    </citation>
    <scope>NUCLEOTIDE SEQUENCE [LARGE SCALE GENOMIC DNA]</scope>
    <source>
        <strain evidence="1 2">A1-2</strain>
    </source>
</reference>
<dbReference type="InterPro" id="IPR025566">
    <property type="entry name" value="DUF4331"/>
</dbReference>
<dbReference type="Pfam" id="PF14224">
    <property type="entry name" value="DUF4331"/>
    <property type="match status" value="1"/>
</dbReference>
<organism evidence="1 2">
    <name type="scientific">Thermogemmatispora aurantia</name>
    <dbReference type="NCBI Taxonomy" id="2045279"/>
    <lineage>
        <taxon>Bacteria</taxon>
        <taxon>Bacillati</taxon>
        <taxon>Chloroflexota</taxon>
        <taxon>Ktedonobacteria</taxon>
        <taxon>Thermogemmatisporales</taxon>
        <taxon>Thermogemmatisporaceae</taxon>
        <taxon>Thermogemmatispora</taxon>
    </lineage>
</organism>
<dbReference type="AlphaFoldDB" id="A0A5J4K6D4"/>
<sequence length="453" mass="49647">MSSHREAPEIAKDPVADNTDVYAFVSPDRPETVTLIANYIPLQEPAGGPNFYEFGDDVLYEIHIDNDGDALADITYQFRFETEVRNPDTFLYNTGPITALDSPNWNRRQFYTVTRLEEDGTSKVLGRHLACPPCNIGPLSTPNYEELAKAAIHQLPGGGQVFAGQRNEGFYVDLGAIFDLLDIRPLQNLHLFPRPPQPGVDATKDLNVHSIALQVPKSSLTREGYAATDHKNPRSVIGVWASASRQKVTLHDHEQEPAHTGPWVQVSRLGNPLFNEVIVPLGKKNLWNRLAPKDDAAFVQYVEHPEVARLLPVLYPGVFPHLQALTAPRADLVAILLTGIPAGLIDGFQNFTGSKPADLLRLNVAIPPASKPNVFGLLGGDLAGFPNGRRVFDDVVTIELRAVAGATYPLIDHHYMPDAAVSKLTGGVSPRTNYLKHFPYLATPKSGFEVPAS</sequence>
<protein>
    <recommendedName>
        <fullName evidence="3">DUF4331 domain-containing protein</fullName>
    </recommendedName>
</protein>
<name>A0A5J4K6D4_9CHLR</name>